<gene>
    <name evidence="1" type="ORF">EDEG_03381</name>
</gene>
<dbReference type="InParanoid" id="J9DHU2"/>
<evidence type="ECO:0000313" key="2">
    <source>
        <dbReference type="Proteomes" id="UP000003163"/>
    </source>
</evidence>
<comment type="caution">
    <text evidence="1">The sequence shown here is derived from an EMBL/GenBank/DDBJ whole genome shotgun (WGS) entry which is preliminary data.</text>
</comment>
<dbReference type="Proteomes" id="UP000003163">
    <property type="component" value="Unassembled WGS sequence"/>
</dbReference>
<dbReference type="HOGENOM" id="CLU_2133483_0_0_1"/>
<keyword evidence="2" id="KW-1185">Reference proteome</keyword>
<reference evidence="1 2" key="1">
    <citation type="submission" date="2011-08" db="EMBL/GenBank/DDBJ databases">
        <authorList>
            <person name="Liu Z.J."/>
            <person name="Shi F.L."/>
            <person name="Lu J.Q."/>
            <person name="Li M."/>
            <person name="Wang Z.L."/>
        </authorList>
    </citation>
    <scope>NUCLEOTIDE SEQUENCE [LARGE SCALE GENOMIC DNA]</scope>
    <source>
        <strain evidence="1 2">USNM 41457</strain>
    </source>
</reference>
<proteinExistence type="predicted"/>
<organism evidence="1 2">
    <name type="scientific">Edhazardia aedis (strain USNM 41457)</name>
    <name type="common">Microsporidian parasite</name>
    <dbReference type="NCBI Taxonomy" id="1003232"/>
    <lineage>
        <taxon>Eukaryota</taxon>
        <taxon>Fungi</taxon>
        <taxon>Fungi incertae sedis</taxon>
        <taxon>Microsporidia</taxon>
        <taxon>Edhazardia</taxon>
    </lineage>
</organism>
<dbReference type="VEuPathDB" id="MicrosporidiaDB:EDEG_03381"/>
<accession>J9DHU2</accession>
<reference evidence="2" key="2">
    <citation type="submission" date="2015-07" db="EMBL/GenBank/DDBJ databases">
        <title>Contrasting host-pathogen interactions and genome evolution in two generalist and specialist microsporidian pathogens of mosquitoes.</title>
        <authorList>
            <consortium name="The Broad Institute Genomics Platform"/>
            <consortium name="The Broad Institute Genome Sequencing Center for Infectious Disease"/>
            <person name="Cuomo C.A."/>
            <person name="Sanscrainte N.D."/>
            <person name="Goldberg J.M."/>
            <person name="Heiman D."/>
            <person name="Young S."/>
            <person name="Zeng Q."/>
            <person name="Becnel J.J."/>
            <person name="Birren B.W."/>
        </authorList>
    </citation>
    <scope>NUCLEOTIDE SEQUENCE [LARGE SCALE GENOMIC DNA]</scope>
    <source>
        <strain evidence="2">USNM 41457</strain>
    </source>
</reference>
<dbReference type="EMBL" id="AFBI03000085">
    <property type="protein sequence ID" value="EJW02185.1"/>
    <property type="molecule type" value="Genomic_DNA"/>
</dbReference>
<sequence>MTFIKKIRDNLYILNVYLILNCDECCFFEARKVFLVINLRKLTHMDNGQNNLLIAFLANEFSTSENRIIILSETKKFMISLLIETHSNPVSVIENNVKFKKQLGFFPLYRHLQ</sequence>
<protein>
    <submittedName>
        <fullName evidence="1">Uncharacterized protein</fullName>
    </submittedName>
</protein>
<dbReference type="AlphaFoldDB" id="J9DHU2"/>
<name>J9DHU2_EDHAE</name>
<evidence type="ECO:0000313" key="1">
    <source>
        <dbReference type="EMBL" id="EJW02185.1"/>
    </source>
</evidence>